<name>A0ABP1ABY3_9BRYO</name>
<dbReference type="Gene3D" id="1.20.1050.80">
    <property type="entry name" value="VPS9 domain"/>
    <property type="match status" value="1"/>
</dbReference>
<reference evidence="3" key="1">
    <citation type="submission" date="2024-03" db="EMBL/GenBank/DDBJ databases">
        <authorList>
            <consortium name="ELIXIR-Norway"/>
            <consortium name="Elixir Norway"/>
        </authorList>
    </citation>
    <scope>NUCLEOTIDE SEQUENCE</scope>
</reference>
<dbReference type="InterPro" id="IPR041545">
    <property type="entry name" value="DUF5601"/>
</dbReference>
<feature type="region of interest" description="Disordered" evidence="1">
    <location>
        <begin position="299"/>
        <end position="319"/>
    </location>
</feature>
<organism evidence="3 4">
    <name type="scientific">Sphagnum jensenii</name>
    <dbReference type="NCBI Taxonomy" id="128206"/>
    <lineage>
        <taxon>Eukaryota</taxon>
        <taxon>Viridiplantae</taxon>
        <taxon>Streptophyta</taxon>
        <taxon>Embryophyta</taxon>
        <taxon>Bryophyta</taxon>
        <taxon>Sphagnophytina</taxon>
        <taxon>Sphagnopsida</taxon>
        <taxon>Sphagnales</taxon>
        <taxon>Sphagnaceae</taxon>
        <taxon>Sphagnum</taxon>
    </lineage>
</organism>
<evidence type="ECO:0000256" key="1">
    <source>
        <dbReference type="SAM" id="MobiDB-lite"/>
    </source>
</evidence>
<dbReference type="Gene3D" id="1.10.246.120">
    <property type="match status" value="1"/>
</dbReference>
<feature type="compositionally biased region" description="Polar residues" evidence="1">
    <location>
        <begin position="453"/>
        <end position="475"/>
    </location>
</feature>
<dbReference type="Pfam" id="PF18151">
    <property type="entry name" value="DUF5601"/>
    <property type="match status" value="1"/>
</dbReference>
<evidence type="ECO:0000259" key="2">
    <source>
        <dbReference type="PROSITE" id="PS51205"/>
    </source>
</evidence>
<feature type="compositionally biased region" description="Basic and acidic residues" evidence="1">
    <location>
        <begin position="531"/>
        <end position="591"/>
    </location>
</feature>
<accession>A0ABP1ABY3</accession>
<dbReference type="Pfam" id="PF02204">
    <property type="entry name" value="VPS9"/>
    <property type="match status" value="1"/>
</dbReference>
<protein>
    <recommendedName>
        <fullName evidence="2">VPS9 domain-containing protein</fullName>
    </recommendedName>
</protein>
<dbReference type="EMBL" id="OZ023711">
    <property type="protein sequence ID" value="CAK9859967.1"/>
    <property type="molecule type" value="Genomic_DNA"/>
</dbReference>
<dbReference type="InterPro" id="IPR045046">
    <property type="entry name" value="Vps9-like"/>
</dbReference>
<evidence type="ECO:0000313" key="3">
    <source>
        <dbReference type="EMBL" id="CAK9859967.1"/>
    </source>
</evidence>
<feature type="domain" description="VPS9" evidence="2">
    <location>
        <begin position="108"/>
        <end position="262"/>
    </location>
</feature>
<dbReference type="SUPFAM" id="SSF109993">
    <property type="entry name" value="VPS9 domain"/>
    <property type="match status" value="1"/>
</dbReference>
<gene>
    <name evidence="3" type="ORF">CSSPJE1EN2_LOCUS2962</name>
</gene>
<feature type="region of interest" description="Disordered" evidence="1">
    <location>
        <begin position="438"/>
        <end position="475"/>
    </location>
</feature>
<dbReference type="InterPro" id="IPR003123">
    <property type="entry name" value="VPS9"/>
</dbReference>
<dbReference type="SMART" id="SM00167">
    <property type="entry name" value="VPS9"/>
    <property type="match status" value="1"/>
</dbReference>
<dbReference type="PANTHER" id="PTHR23101:SF25">
    <property type="entry name" value="GTPASE-ACTIVATING PROTEIN AND VPS9 DOMAIN-CONTAINING PROTEIN 1"/>
    <property type="match status" value="1"/>
</dbReference>
<evidence type="ECO:0000313" key="4">
    <source>
        <dbReference type="Proteomes" id="UP001497522"/>
    </source>
</evidence>
<keyword evidence="4" id="KW-1185">Reference proteome</keyword>
<proteinExistence type="predicted"/>
<feature type="compositionally biased region" description="Basic and acidic residues" evidence="1">
    <location>
        <begin position="509"/>
        <end position="518"/>
    </location>
</feature>
<dbReference type="Proteomes" id="UP001497522">
    <property type="component" value="Chromosome 10"/>
</dbReference>
<feature type="region of interest" description="Disordered" evidence="1">
    <location>
        <begin position="505"/>
        <end position="601"/>
    </location>
</feature>
<dbReference type="PROSITE" id="PS51205">
    <property type="entry name" value="VPS9"/>
    <property type="match status" value="1"/>
</dbReference>
<dbReference type="PANTHER" id="PTHR23101">
    <property type="entry name" value="RAB GDP/GTP EXCHANGE FACTOR"/>
    <property type="match status" value="1"/>
</dbReference>
<dbReference type="InterPro" id="IPR037191">
    <property type="entry name" value="VPS9_dom_sf"/>
</dbReference>
<sequence>MESVDMFNAATAPLTFHDFLDRMRHPLAADFVRSIKTFIMDFTTKVPDPDSDSESVQTFLSTTEGAFQAHPLFANATDEELESAGEGLEKYLMTKLFARAFAPVPEEVEHDQRLSEKMGMLQQFIRPEHLDIPPSFQNESSWLLAQKELQKINTYKAPRDKLVCILNCCRVINNLLLNVSLATNDNPSGADDFLPILIYIVIKPRLGGNGFCRQIHHSFILIFCTSAGTRHRSRLIAEASYFYTNLVSAETFISTLEAKSLSMDKGEYEKQLQAARAVLDGMNMPSPLLSRTVPQETHGLVGREEEHASLPSNEAASKIEPGPGLTIHKEDQIESPLLPAASTSAIVASTNAPHSPKESKQRNLGATIKKLEAAAIPAVLEADRSGQLAIDYPYLYASAGDLRVADVESLLSAYKELALKYCVLCKAVEGTGISEKNHRVSSPVVDSKDAGTTRFSSTAELDSAPESASHSESMAVTGEQSILKEEQAPDVKRTIQSDGLQDLFNGMHVRGEGSDEGKVSSPESPTFGNMGREEYPSDNHSGREMEPQPEKRVYNDESGVEEEHVVAEDTGHSSHEIFEESHDPSVDKEEVVESVSLDDTQ</sequence>